<accession>A0A0F9CBR4</accession>
<organism evidence="2">
    <name type="scientific">marine sediment metagenome</name>
    <dbReference type="NCBI Taxonomy" id="412755"/>
    <lineage>
        <taxon>unclassified sequences</taxon>
        <taxon>metagenomes</taxon>
        <taxon>ecological metagenomes</taxon>
    </lineage>
</organism>
<comment type="caution">
    <text evidence="2">The sequence shown here is derived from an EMBL/GenBank/DDBJ whole genome shotgun (WGS) entry which is preliminary data.</text>
</comment>
<feature type="compositionally biased region" description="Basic and acidic residues" evidence="1">
    <location>
        <begin position="9"/>
        <end position="22"/>
    </location>
</feature>
<reference evidence="2" key="1">
    <citation type="journal article" date="2015" name="Nature">
        <title>Complex archaea that bridge the gap between prokaryotes and eukaryotes.</title>
        <authorList>
            <person name="Spang A."/>
            <person name="Saw J.H."/>
            <person name="Jorgensen S.L."/>
            <person name="Zaremba-Niedzwiedzka K."/>
            <person name="Martijn J."/>
            <person name="Lind A.E."/>
            <person name="van Eijk R."/>
            <person name="Schleper C."/>
            <person name="Guy L."/>
            <person name="Ettema T.J."/>
        </authorList>
    </citation>
    <scope>NUCLEOTIDE SEQUENCE</scope>
</reference>
<dbReference type="EMBL" id="LAZR01036829">
    <property type="protein sequence ID" value="KKL23822.1"/>
    <property type="molecule type" value="Genomic_DNA"/>
</dbReference>
<feature type="compositionally biased region" description="Low complexity" evidence="1">
    <location>
        <begin position="57"/>
        <end position="71"/>
    </location>
</feature>
<evidence type="ECO:0000313" key="2">
    <source>
        <dbReference type="EMBL" id="KKL23822.1"/>
    </source>
</evidence>
<feature type="region of interest" description="Disordered" evidence="1">
    <location>
        <begin position="54"/>
        <end position="73"/>
    </location>
</feature>
<name>A0A0F9CBR4_9ZZZZ</name>
<dbReference type="AlphaFoldDB" id="A0A0F9CBR4"/>
<evidence type="ECO:0000256" key="1">
    <source>
        <dbReference type="SAM" id="MobiDB-lite"/>
    </source>
</evidence>
<feature type="region of interest" description="Disordered" evidence="1">
    <location>
        <begin position="1"/>
        <end position="36"/>
    </location>
</feature>
<gene>
    <name evidence="2" type="ORF">LCGC14_2421540</name>
</gene>
<protein>
    <submittedName>
        <fullName evidence="2">Uncharacterized protein</fullName>
    </submittedName>
</protein>
<sequence>MAVNSRIRAKGDGKNAVRHDLDGTPGLSEGSSLQQGDVQELEAGQLAVQDTQRAQSVTAAATPQAQPVADDSQFAAPDAVEFAGAKVGGNLAGAGTAPLENKISFTNWLPLLRRLAVSPTSSGLLQRAFVQRITQEMNRPTGTKAALIRQRDFDTRLEQFNGRG</sequence>
<proteinExistence type="predicted"/>